<dbReference type="EMBL" id="VSSQ01001691">
    <property type="protein sequence ID" value="MPM10428.1"/>
    <property type="molecule type" value="Genomic_DNA"/>
</dbReference>
<dbReference type="GO" id="GO:0005737">
    <property type="term" value="C:cytoplasm"/>
    <property type="evidence" value="ECO:0007669"/>
    <property type="project" value="TreeGrafter"/>
</dbReference>
<accession>A0A644X3Q0</accession>
<dbReference type="Gene3D" id="3.20.20.60">
    <property type="entry name" value="Phosphoenolpyruvate-binding domains"/>
    <property type="match status" value="1"/>
</dbReference>
<dbReference type="GO" id="GO:0003864">
    <property type="term" value="F:3-methyl-2-oxobutanoate hydroxymethyltransferase activity"/>
    <property type="evidence" value="ECO:0007669"/>
    <property type="project" value="UniProtKB-EC"/>
</dbReference>
<dbReference type="Pfam" id="PF02548">
    <property type="entry name" value="Pantoate_transf"/>
    <property type="match status" value="1"/>
</dbReference>
<evidence type="ECO:0000256" key="3">
    <source>
        <dbReference type="ARBA" id="ARBA00022679"/>
    </source>
</evidence>
<keyword evidence="3 4" id="KW-0808">Transferase</keyword>
<reference evidence="4" key="1">
    <citation type="submission" date="2019-08" db="EMBL/GenBank/DDBJ databases">
        <authorList>
            <person name="Kucharzyk K."/>
            <person name="Murdoch R.W."/>
            <person name="Higgins S."/>
            <person name="Loffler F."/>
        </authorList>
    </citation>
    <scope>NUCLEOTIDE SEQUENCE</scope>
</reference>
<proteinExistence type="inferred from homology"/>
<dbReference type="PANTHER" id="PTHR20881:SF0">
    <property type="entry name" value="3-METHYL-2-OXOBUTANOATE HYDROXYMETHYLTRANSFERASE"/>
    <property type="match status" value="1"/>
</dbReference>
<evidence type="ECO:0000256" key="2">
    <source>
        <dbReference type="ARBA" id="ARBA00012618"/>
    </source>
</evidence>
<gene>
    <name evidence="4" type="primary">panB_16</name>
    <name evidence="4" type="ORF">SDC9_56760</name>
</gene>
<dbReference type="SUPFAM" id="SSF51621">
    <property type="entry name" value="Phosphoenolpyruvate/pyruvate domain"/>
    <property type="match status" value="1"/>
</dbReference>
<dbReference type="InterPro" id="IPR003700">
    <property type="entry name" value="Pantoate_hydroxy_MeTrfase"/>
</dbReference>
<dbReference type="GO" id="GO:0000287">
    <property type="term" value="F:magnesium ion binding"/>
    <property type="evidence" value="ECO:0007669"/>
    <property type="project" value="TreeGrafter"/>
</dbReference>
<evidence type="ECO:0000313" key="4">
    <source>
        <dbReference type="EMBL" id="MPM10428.1"/>
    </source>
</evidence>
<organism evidence="4">
    <name type="scientific">bioreactor metagenome</name>
    <dbReference type="NCBI Taxonomy" id="1076179"/>
    <lineage>
        <taxon>unclassified sequences</taxon>
        <taxon>metagenomes</taxon>
        <taxon>ecological metagenomes</taxon>
    </lineage>
</organism>
<dbReference type="GO" id="GO:0015940">
    <property type="term" value="P:pantothenate biosynthetic process"/>
    <property type="evidence" value="ECO:0007669"/>
    <property type="project" value="InterPro"/>
</dbReference>
<sequence>MEVPTIGIGAGRYCDGQILVVHDTLGMYSDFTPKFVKQYAQLRETITEAVGTYISEVKNQQFPEKKHTFTMDDSVLERLY</sequence>
<comment type="similarity">
    <text evidence="1">Belongs to the PanB family.</text>
</comment>
<name>A0A644X3Q0_9ZZZZ</name>
<protein>
    <recommendedName>
        <fullName evidence="2">3-methyl-2-oxobutanoate hydroxymethyltransferase</fullName>
        <ecNumber evidence="2">2.1.2.11</ecNumber>
    </recommendedName>
</protein>
<keyword evidence="4" id="KW-0489">Methyltransferase</keyword>
<dbReference type="EC" id="2.1.2.11" evidence="2"/>
<dbReference type="GO" id="GO:0032259">
    <property type="term" value="P:methylation"/>
    <property type="evidence" value="ECO:0007669"/>
    <property type="project" value="UniProtKB-KW"/>
</dbReference>
<dbReference type="PANTHER" id="PTHR20881">
    <property type="entry name" value="3-METHYL-2-OXOBUTANOATE HYDROXYMETHYLTRANSFERASE"/>
    <property type="match status" value="1"/>
</dbReference>
<dbReference type="InterPro" id="IPR040442">
    <property type="entry name" value="Pyrv_kinase-like_dom_sf"/>
</dbReference>
<dbReference type="InterPro" id="IPR015813">
    <property type="entry name" value="Pyrv/PenolPyrv_kinase-like_dom"/>
</dbReference>
<evidence type="ECO:0000256" key="1">
    <source>
        <dbReference type="ARBA" id="ARBA00008676"/>
    </source>
</evidence>
<dbReference type="GO" id="GO:0008168">
    <property type="term" value="F:methyltransferase activity"/>
    <property type="evidence" value="ECO:0007669"/>
    <property type="project" value="UniProtKB-KW"/>
</dbReference>
<comment type="caution">
    <text evidence="4">The sequence shown here is derived from an EMBL/GenBank/DDBJ whole genome shotgun (WGS) entry which is preliminary data.</text>
</comment>
<dbReference type="AlphaFoldDB" id="A0A644X3Q0"/>